<evidence type="ECO:0000313" key="3">
    <source>
        <dbReference type="Proteomes" id="UP001066276"/>
    </source>
</evidence>
<proteinExistence type="predicted"/>
<reference evidence="2" key="1">
    <citation type="journal article" date="2022" name="bioRxiv">
        <title>Sequencing and chromosome-scale assembly of the giantPleurodeles waltlgenome.</title>
        <authorList>
            <person name="Brown T."/>
            <person name="Elewa A."/>
            <person name="Iarovenko S."/>
            <person name="Subramanian E."/>
            <person name="Araus A.J."/>
            <person name="Petzold A."/>
            <person name="Susuki M."/>
            <person name="Suzuki K.-i.T."/>
            <person name="Hayashi T."/>
            <person name="Toyoda A."/>
            <person name="Oliveira C."/>
            <person name="Osipova E."/>
            <person name="Leigh N.D."/>
            <person name="Simon A."/>
            <person name="Yun M.H."/>
        </authorList>
    </citation>
    <scope>NUCLEOTIDE SEQUENCE</scope>
    <source>
        <strain evidence="2">20211129_DDA</strain>
        <tissue evidence="2">Liver</tissue>
    </source>
</reference>
<dbReference type="EMBL" id="JANPWB010000008">
    <property type="protein sequence ID" value="KAJ1161331.1"/>
    <property type="molecule type" value="Genomic_DNA"/>
</dbReference>
<evidence type="ECO:0000256" key="1">
    <source>
        <dbReference type="SAM" id="MobiDB-lite"/>
    </source>
</evidence>
<gene>
    <name evidence="2" type="ORF">NDU88_001818</name>
</gene>
<feature type="compositionally biased region" description="Low complexity" evidence="1">
    <location>
        <begin position="60"/>
        <end position="69"/>
    </location>
</feature>
<feature type="region of interest" description="Disordered" evidence="1">
    <location>
        <begin position="21"/>
        <end position="74"/>
    </location>
</feature>
<dbReference type="Proteomes" id="UP001066276">
    <property type="component" value="Chromosome 4_2"/>
</dbReference>
<evidence type="ECO:0000313" key="2">
    <source>
        <dbReference type="EMBL" id="KAJ1161331.1"/>
    </source>
</evidence>
<dbReference type="AlphaFoldDB" id="A0AAV7S8P8"/>
<keyword evidence="3" id="KW-1185">Reference proteome</keyword>
<accession>A0AAV7S8P8</accession>
<sequence length="143" mass="15893">MPIRHFFQGSTNAIKRLAETEHRSERTHHWRHMEEPRRHGTRTASLPDDLLRYAPPQTPTPAKTTTGGTDMVGEDTGDMCMDVVEVSASEVCVLLGVVMMQVVDDEVVHAGEEETGDAPVAALDPVDSEDEEAEDEDWTTEHL</sequence>
<comment type="caution">
    <text evidence="2">The sequence shown here is derived from an EMBL/GenBank/DDBJ whole genome shotgun (WGS) entry which is preliminary data.</text>
</comment>
<protein>
    <submittedName>
        <fullName evidence="2">Uncharacterized protein</fullName>
    </submittedName>
</protein>
<name>A0AAV7S8P8_PLEWA</name>
<organism evidence="2 3">
    <name type="scientific">Pleurodeles waltl</name>
    <name type="common">Iberian ribbed newt</name>
    <dbReference type="NCBI Taxonomy" id="8319"/>
    <lineage>
        <taxon>Eukaryota</taxon>
        <taxon>Metazoa</taxon>
        <taxon>Chordata</taxon>
        <taxon>Craniata</taxon>
        <taxon>Vertebrata</taxon>
        <taxon>Euteleostomi</taxon>
        <taxon>Amphibia</taxon>
        <taxon>Batrachia</taxon>
        <taxon>Caudata</taxon>
        <taxon>Salamandroidea</taxon>
        <taxon>Salamandridae</taxon>
        <taxon>Pleurodelinae</taxon>
        <taxon>Pleurodeles</taxon>
    </lineage>
</organism>
<feature type="compositionally biased region" description="Acidic residues" evidence="1">
    <location>
        <begin position="126"/>
        <end position="143"/>
    </location>
</feature>
<feature type="region of interest" description="Disordered" evidence="1">
    <location>
        <begin position="109"/>
        <end position="143"/>
    </location>
</feature>